<dbReference type="GO" id="GO:0005634">
    <property type="term" value="C:nucleus"/>
    <property type="evidence" value="ECO:0007669"/>
    <property type="project" value="UniProtKB-SubCell"/>
</dbReference>
<feature type="compositionally biased region" description="Basic and acidic residues" evidence="5">
    <location>
        <begin position="68"/>
        <end position="78"/>
    </location>
</feature>
<dbReference type="GO" id="GO:0004519">
    <property type="term" value="F:endonuclease activity"/>
    <property type="evidence" value="ECO:0007669"/>
    <property type="project" value="UniProtKB-KW"/>
</dbReference>
<evidence type="ECO:0000256" key="4">
    <source>
        <dbReference type="SAM" id="Coils"/>
    </source>
</evidence>
<evidence type="ECO:0000256" key="5">
    <source>
        <dbReference type="SAM" id="MobiDB-lite"/>
    </source>
</evidence>
<feature type="region of interest" description="Disordered" evidence="5">
    <location>
        <begin position="318"/>
        <end position="465"/>
    </location>
</feature>
<dbReference type="GO" id="GO:0010792">
    <property type="term" value="P:DNA double-strand break processing involved in repair via single-strand annealing"/>
    <property type="evidence" value="ECO:0007669"/>
    <property type="project" value="TreeGrafter"/>
</dbReference>
<reference evidence="8" key="1">
    <citation type="journal article" date="2023" name="Mol. Phylogenet. Evol.">
        <title>Genome-scale phylogeny and comparative genomics of the fungal order Sordariales.</title>
        <authorList>
            <person name="Hensen N."/>
            <person name="Bonometti L."/>
            <person name="Westerberg I."/>
            <person name="Brannstrom I.O."/>
            <person name="Guillou S."/>
            <person name="Cros-Aarteil S."/>
            <person name="Calhoun S."/>
            <person name="Haridas S."/>
            <person name="Kuo A."/>
            <person name="Mondo S."/>
            <person name="Pangilinan J."/>
            <person name="Riley R."/>
            <person name="LaButti K."/>
            <person name="Andreopoulos B."/>
            <person name="Lipzen A."/>
            <person name="Chen C."/>
            <person name="Yan M."/>
            <person name="Daum C."/>
            <person name="Ng V."/>
            <person name="Clum A."/>
            <person name="Steindorff A."/>
            <person name="Ohm R.A."/>
            <person name="Martin F."/>
            <person name="Silar P."/>
            <person name="Natvig D.O."/>
            <person name="Lalanne C."/>
            <person name="Gautier V."/>
            <person name="Ament-Velasquez S.L."/>
            <person name="Kruys A."/>
            <person name="Hutchinson M.I."/>
            <person name="Powell A.J."/>
            <person name="Barry K."/>
            <person name="Miller A.N."/>
            <person name="Grigoriev I.V."/>
            <person name="Debuchy R."/>
            <person name="Gladieux P."/>
            <person name="Hiltunen Thoren M."/>
            <person name="Johannesson H."/>
        </authorList>
    </citation>
    <scope>NUCLEOTIDE SEQUENCE [LARGE SCALE GENOMIC DNA]</scope>
    <source>
        <strain evidence="8">CBS 340.73</strain>
    </source>
</reference>
<dbReference type="AlphaFoldDB" id="A0AAN6S6H3"/>
<keyword evidence="3" id="KW-0539">Nucleus</keyword>
<feature type="compositionally biased region" description="Basic and acidic residues" evidence="5">
    <location>
        <begin position="726"/>
        <end position="735"/>
    </location>
</feature>
<feature type="compositionally biased region" description="Polar residues" evidence="5">
    <location>
        <begin position="245"/>
        <end position="256"/>
    </location>
</feature>
<dbReference type="PANTHER" id="PTHR15107">
    <property type="entry name" value="RETINOBLASTOMA BINDING PROTEIN 8"/>
    <property type="match status" value="1"/>
</dbReference>
<keyword evidence="8" id="KW-1185">Reference proteome</keyword>
<feature type="compositionally biased region" description="Polar residues" evidence="5">
    <location>
        <begin position="556"/>
        <end position="577"/>
    </location>
</feature>
<dbReference type="EMBL" id="MU853775">
    <property type="protein sequence ID" value="KAK3942259.1"/>
    <property type="molecule type" value="Genomic_DNA"/>
</dbReference>
<feature type="region of interest" description="Disordered" evidence="5">
    <location>
        <begin position="68"/>
        <end position="102"/>
    </location>
</feature>
<dbReference type="Pfam" id="PF08573">
    <property type="entry name" value="SAE2"/>
    <property type="match status" value="1"/>
</dbReference>
<feature type="region of interest" description="Disordered" evidence="5">
    <location>
        <begin position="486"/>
        <end position="585"/>
    </location>
</feature>
<feature type="domain" description="DNA endonuclease activator Ctp1 C-terminal" evidence="6">
    <location>
        <begin position="611"/>
        <end position="724"/>
    </location>
</feature>
<keyword evidence="7" id="KW-0255">Endonuclease</keyword>
<evidence type="ECO:0000313" key="7">
    <source>
        <dbReference type="EMBL" id="KAK3942259.1"/>
    </source>
</evidence>
<dbReference type="InterPro" id="IPR033316">
    <property type="entry name" value="RBBP8-like"/>
</dbReference>
<gene>
    <name evidence="7" type="ORF">QBC46DRAFT_380421</name>
</gene>
<accession>A0AAN6S6H3</accession>
<keyword evidence="7" id="KW-0378">Hydrolase</keyword>
<dbReference type="InterPro" id="IPR013882">
    <property type="entry name" value="Ctp1_C"/>
</dbReference>
<feature type="coiled-coil region" evidence="4">
    <location>
        <begin position="166"/>
        <end position="193"/>
    </location>
</feature>
<feature type="compositionally biased region" description="Basic and acidic residues" evidence="5">
    <location>
        <begin position="377"/>
        <end position="390"/>
    </location>
</feature>
<sequence>MDFWNRRGRPAIFAALEAACNTIEDDLATELHDRDQRRHAFLTEEVERLRVCASKVERLEQENRSLRRDLDELREQQEQARAGSAVSTAPPSGDPGTPIPYSATAARTSLHAGGPATRKILGELCPNTVAVNPSNSEKPDWEKELLKLSKRHALLEERFEQKRIAARKVQDQRDEWRRYAEKLQAKVERLEKRLGVSGNSSSVRDRSFEAGAISPAAALGAKIPEPRAAEHVHEASPTEPEAHTSFASNPDQGTSSDAHDENTKHLRHARRAISTPAVMSTLDTISSIEQETLDEEDEGCDALPTMPISKSYDARVTIKDAPSSDGPVIVSERSVRKRKNTDDQEQMPPPSRKIKSEHSTSSDPVIMSEANGFSPHESMDLDSRPDEMPTPRKRRLSGHQHLMAEYVEVTNHQPPPGAGVSGGANDKVISSPPPVDGESDVRTPKQPASARNQGDDGRALTTQKGRRSAIIAAWSLNAGVADVAEDGTVPLDSDKPRQARGLQNPGSSKGSRLQALLNHHSPEKDPPVLLRPARDTPRLEEADENKRYAKPRISVTPASKVSHTASPSIETRTPNTTRRLEQSPLRERPVAELRIEDFKINPKFNDGYNHAYDEVVRNKSDRAELPGCTDPNCCGKKFRAMAKAELDAGGSLIPGRAADVKLLEDYLGDEAYKLGRMTREEKQELWLEAKVRDLANRYGRHRHRFARRPSPPGYWNPDFPSTQEMENNREEGEKMEKRLVEERHREAVRGGGRWLFRDE</sequence>
<evidence type="ECO:0000259" key="6">
    <source>
        <dbReference type="Pfam" id="PF08573"/>
    </source>
</evidence>
<protein>
    <submittedName>
        <fullName evidence="7">DNA repair protein endonuclease SAE2/CtIP C-terminus-domain-containing protein</fullName>
    </submittedName>
</protein>
<dbReference type="GO" id="GO:0003684">
    <property type="term" value="F:damaged DNA binding"/>
    <property type="evidence" value="ECO:0007669"/>
    <property type="project" value="TreeGrafter"/>
</dbReference>
<organism evidence="7 8">
    <name type="scientific">Diplogelasinospora grovesii</name>
    <dbReference type="NCBI Taxonomy" id="303347"/>
    <lineage>
        <taxon>Eukaryota</taxon>
        <taxon>Fungi</taxon>
        <taxon>Dikarya</taxon>
        <taxon>Ascomycota</taxon>
        <taxon>Pezizomycotina</taxon>
        <taxon>Sordariomycetes</taxon>
        <taxon>Sordariomycetidae</taxon>
        <taxon>Sordariales</taxon>
        <taxon>Diplogelasinosporaceae</taxon>
        <taxon>Diplogelasinospora</taxon>
    </lineage>
</organism>
<evidence type="ECO:0000256" key="2">
    <source>
        <dbReference type="ARBA" id="ARBA00022763"/>
    </source>
</evidence>
<feature type="region of interest" description="Disordered" evidence="5">
    <location>
        <begin position="709"/>
        <end position="735"/>
    </location>
</feature>
<name>A0AAN6S6H3_9PEZI</name>
<keyword evidence="7" id="KW-0540">Nuclease</keyword>
<comment type="subcellular location">
    <subcellularLocation>
        <location evidence="1">Nucleus</location>
    </subcellularLocation>
</comment>
<evidence type="ECO:0000256" key="1">
    <source>
        <dbReference type="ARBA" id="ARBA00004123"/>
    </source>
</evidence>
<feature type="compositionally biased region" description="Basic and acidic residues" evidence="5">
    <location>
        <begin position="520"/>
        <end position="547"/>
    </location>
</feature>
<dbReference type="Proteomes" id="UP001303473">
    <property type="component" value="Unassembled WGS sequence"/>
</dbReference>
<keyword evidence="2" id="KW-0227">DNA damage</keyword>
<evidence type="ECO:0000313" key="8">
    <source>
        <dbReference type="Proteomes" id="UP001303473"/>
    </source>
</evidence>
<feature type="compositionally biased region" description="Basic and acidic residues" evidence="5">
    <location>
        <begin position="227"/>
        <end position="242"/>
    </location>
</feature>
<proteinExistence type="predicted"/>
<dbReference type="PANTHER" id="PTHR15107:SF0">
    <property type="entry name" value="DNA ENDONUCLEASE ACTIVATOR CTP1 C-TERMINAL DOMAIN-CONTAINING PROTEIN"/>
    <property type="match status" value="1"/>
</dbReference>
<comment type="caution">
    <text evidence="7">The sequence shown here is derived from an EMBL/GenBank/DDBJ whole genome shotgun (WGS) entry which is preliminary data.</text>
</comment>
<feature type="region of interest" description="Disordered" evidence="5">
    <location>
        <begin position="227"/>
        <end position="274"/>
    </location>
</feature>
<keyword evidence="4" id="KW-0175">Coiled coil</keyword>
<evidence type="ECO:0000256" key="3">
    <source>
        <dbReference type="ARBA" id="ARBA00023242"/>
    </source>
</evidence>